<feature type="transmembrane region" description="Helical" evidence="1">
    <location>
        <begin position="20"/>
        <end position="41"/>
    </location>
</feature>
<protein>
    <submittedName>
        <fullName evidence="2">Uncharacterized protein</fullName>
    </submittedName>
</protein>
<feature type="transmembrane region" description="Helical" evidence="1">
    <location>
        <begin position="181"/>
        <end position="201"/>
    </location>
</feature>
<feature type="transmembrane region" description="Helical" evidence="1">
    <location>
        <begin position="222"/>
        <end position="244"/>
    </location>
</feature>
<dbReference type="Proteomes" id="UP000601223">
    <property type="component" value="Unassembled WGS sequence"/>
</dbReference>
<keyword evidence="3" id="KW-1185">Reference proteome</keyword>
<name>A0A8J3JKT9_9ACTN</name>
<proteinExistence type="predicted"/>
<dbReference type="AlphaFoldDB" id="A0A8J3JKT9"/>
<evidence type="ECO:0000256" key="1">
    <source>
        <dbReference type="SAM" id="Phobius"/>
    </source>
</evidence>
<sequence length="258" mass="28363">MTGTKGEHRDGRWRGWGTWRVLRIALVGAWCLWAVAAWWSAPRPAEADDARTDIAAGQVTVYQWADKWERPMLSSWGTVPELRSWGHNGPLFIWRTNEGRTYYAVADAAPADRLLAGGGAEPSRPQTEAIRAAVMASLLDTARPLHGDIRPASRYLPMLIGLICLAIIVRGPAPALGTRWYWFWLTTGVPLGLGVLAWLAIERPWSARPGPMSEPDVDSRHRGLRGLLIAVAASVALAALGLVLREFFGTWAFPEPLG</sequence>
<keyword evidence="1" id="KW-0472">Membrane</keyword>
<evidence type="ECO:0000313" key="2">
    <source>
        <dbReference type="EMBL" id="GIF80745.1"/>
    </source>
</evidence>
<accession>A0A8J3JKT9</accession>
<keyword evidence="1" id="KW-1133">Transmembrane helix</keyword>
<organism evidence="2 3">
    <name type="scientific">Catellatospora bangladeshensis</name>
    <dbReference type="NCBI Taxonomy" id="310355"/>
    <lineage>
        <taxon>Bacteria</taxon>
        <taxon>Bacillati</taxon>
        <taxon>Actinomycetota</taxon>
        <taxon>Actinomycetes</taxon>
        <taxon>Micromonosporales</taxon>
        <taxon>Micromonosporaceae</taxon>
        <taxon>Catellatospora</taxon>
    </lineage>
</organism>
<reference evidence="2 3" key="1">
    <citation type="submission" date="2021-01" db="EMBL/GenBank/DDBJ databases">
        <title>Whole genome shotgun sequence of Catellatospora bangladeshensis NBRC 107357.</title>
        <authorList>
            <person name="Komaki H."/>
            <person name="Tamura T."/>
        </authorList>
    </citation>
    <scope>NUCLEOTIDE SEQUENCE [LARGE SCALE GENOMIC DNA]</scope>
    <source>
        <strain evidence="2 3">NBRC 107357</strain>
    </source>
</reference>
<feature type="transmembrane region" description="Helical" evidence="1">
    <location>
        <begin position="155"/>
        <end position="175"/>
    </location>
</feature>
<evidence type="ECO:0000313" key="3">
    <source>
        <dbReference type="Proteomes" id="UP000601223"/>
    </source>
</evidence>
<gene>
    <name evidence="2" type="ORF">Cba03nite_20940</name>
</gene>
<dbReference type="EMBL" id="BONF01000010">
    <property type="protein sequence ID" value="GIF80745.1"/>
    <property type="molecule type" value="Genomic_DNA"/>
</dbReference>
<keyword evidence="1" id="KW-0812">Transmembrane</keyword>
<comment type="caution">
    <text evidence="2">The sequence shown here is derived from an EMBL/GenBank/DDBJ whole genome shotgun (WGS) entry which is preliminary data.</text>
</comment>
<dbReference type="RefSeq" id="WP_203744633.1">
    <property type="nucleotide sequence ID" value="NZ_BONF01000010.1"/>
</dbReference>